<dbReference type="GO" id="GO:0003700">
    <property type="term" value="F:DNA-binding transcription factor activity"/>
    <property type="evidence" value="ECO:0007669"/>
    <property type="project" value="TreeGrafter"/>
</dbReference>
<protein>
    <submittedName>
        <fullName evidence="1">Rrf2 family transcriptional regulator</fullName>
    </submittedName>
</protein>
<evidence type="ECO:0000313" key="3">
    <source>
        <dbReference type="Proteomes" id="UP000669239"/>
    </source>
</evidence>
<dbReference type="Proteomes" id="UP000669239">
    <property type="component" value="Unassembled WGS sequence"/>
</dbReference>
<dbReference type="Gene3D" id="1.10.10.10">
    <property type="entry name" value="Winged helix-like DNA-binding domain superfamily/Winged helix DNA-binding domain"/>
    <property type="match status" value="1"/>
</dbReference>
<dbReference type="GO" id="GO:0005829">
    <property type="term" value="C:cytosol"/>
    <property type="evidence" value="ECO:0007669"/>
    <property type="project" value="TreeGrafter"/>
</dbReference>
<reference evidence="2 3" key="1">
    <citation type="journal article" date="2020" name="Cell Host Microbe">
        <title>Functional and Genomic Variation between Human-Derived Isolates of Lachnospiraceae Reveals Inter- and Intra-Species Diversity.</title>
        <authorList>
            <person name="Sorbara M.T."/>
            <person name="Littmann E.R."/>
            <person name="Fontana E."/>
            <person name="Moody T.U."/>
            <person name="Kohout C.E."/>
            <person name="Gjonbalaj M."/>
            <person name="Eaton V."/>
            <person name="Seok R."/>
            <person name="Leiner I.M."/>
            <person name="Pamer E.G."/>
        </authorList>
    </citation>
    <scope>NUCLEOTIDE SEQUENCE [LARGE SCALE GENOMIC DNA]</scope>
    <source>
        <strain evidence="2 3">MSK.1.17</strain>
    </source>
</reference>
<gene>
    <name evidence="2" type="ORF">G5B36_15815</name>
    <name evidence="1" type="ORF">L0N08_19790</name>
</gene>
<name>A0AAW5C596_9FIRM</name>
<dbReference type="RefSeq" id="WP_118713174.1">
    <property type="nucleotide sequence ID" value="NZ_BAABZL010000001.1"/>
</dbReference>
<dbReference type="AlphaFoldDB" id="A0AAW5C596"/>
<dbReference type="PROSITE" id="PS51197">
    <property type="entry name" value="HTH_RRF2_2"/>
    <property type="match status" value="1"/>
</dbReference>
<evidence type="ECO:0000313" key="4">
    <source>
        <dbReference type="Proteomes" id="UP001299608"/>
    </source>
</evidence>
<reference evidence="1" key="3">
    <citation type="submission" date="2022-01" db="EMBL/GenBank/DDBJ databases">
        <title>Collection of gut derived symbiotic bacterial strains cultured from healthy donors.</title>
        <authorList>
            <person name="Lin H."/>
            <person name="Kohout C."/>
            <person name="Waligurski E."/>
            <person name="Pamer E.G."/>
        </authorList>
    </citation>
    <scope>NUCLEOTIDE SEQUENCE</scope>
    <source>
        <strain evidence="1">DFI.6.55</strain>
    </source>
</reference>
<dbReference type="EMBL" id="JAAITT010000022">
    <property type="protein sequence ID" value="NSJ50158.1"/>
    <property type="molecule type" value="Genomic_DNA"/>
</dbReference>
<evidence type="ECO:0000313" key="1">
    <source>
        <dbReference type="EMBL" id="MCG4747676.1"/>
    </source>
</evidence>
<dbReference type="InterPro" id="IPR036388">
    <property type="entry name" value="WH-like_DNA-bd_sf"/>
</dbReference>
<sequence length="144" mass="15923">MTSEFTIAVHALVFLNHKAQVYSSEGLADNVCTNAARIRKVMAKLKKADLVKTKEGVDGGYLFHRDSREITLSMVAEALETPFVTVSWKSGDPHMSCMIASGMAGVMDELYGDLDRCCRERLSHVTIADLDHRIFGKDAAVMTR</sequence>
<dbReference type="Pfam" id="PF02082">
    <property type="entry name" value="Rrf2"/>
    <property type="match status" value="1"/>
</dbReference>
<dbReference type="GeneID" id="97206149"/>
<evidence type="ECO:0000313" key="2">
    <source>
        <dbReference type="EMBL" id="NSJ50158.1"/>
    </source>
</evidence>
<dbReference type="PANTHER" id="PTHR33221:SF15">
    <property type="entry name" value="HTH-TYPE TRANSCRIPTIONAL REGULATOR YWGB-RELATED"/>
    <property type="match status" value="1"/>
</dbReference>
<organism evidence="1 4">
    <name type="scientific">Enterocloster aldenensis</name>
    <dbReference type="NCBI Taxonomy" id="358742"/>
    <lineage>
        <taxon>Bacteria</taxon>
        <taxon>Bacillati</taxon>
        <taxon>Bacillota</taxon>
        <taxon>Clostridia</taxon>
        <taxon>Lachnospirales</taxon>
        <taxon>Lachnospiraceae</taxon>
        <taxon>Enterocloster</taxon>
    </lineage>
</organism>
<dbReference type="PANTHER" id="PTHR33221">
    <property type="entry name" value="WINGED HELIX-TURN-HELIX TRANSCRIPTIONAL REGULATOR, RRF2 FAMILY"/>
    <property type="match status" value="1"/>
</dbReference>
<reference evidence="2" key="2">
    <citation type="submission" date="2020-02" db="EMBL/GenBank/DDBJ databases">
        <authorList>
            <person name="Littmann E."/>
            <person name="Sorbara M."/>
        </authorList>
    </citation>
    <scope>NUCLEOTIDE SEQUENCE</scope>
    <source>
        <strain evidence="2">MSK.1.17</strain>
    </source>
</reference>
<dbReference type="SUPFAM" id="SSF46785">
    <property type="entry name" value="Winged helix' DNA-binding domain"/>
    <property type="match status" value="1"/>
</dbReference>
<dbReference type="InterPro" id="IPR000944">
    <property type="entry name" value="Tscrpt_reg_Rrf2"/>
</dbReference>
<accession>A0AAW5C596</accession>
<comment type="caution">
    <text evidence="1">The sequence shown here is derived from an EMBL/GenBank/DDBJ whole genome shotgun (WGS) entry which is preliminary data.</text>
</comment>
<dbReference type="Proteomes" id="UP001299608">
    <property type="component" value="Unassembled WGS sequence"/>
</dbReference>
<keyword evidence="3" id="KW-1185">Reference proteome</keyword>
<dbReference type="InterPro" id="IPR036390">
    <property type="entry name" value="WH_DNA-bd_sf"/>
</dbReference>
<proteinExistence type="predicted"/>
<dbReference type="EMBL" id="JAKNGE010000027">
    <property type="protein sequence ID" value="MCG4747676.1"/>
    <property type="molecule type" value="Genomic_DNA"/>
</dbReference>